<accession>L0AV18</accession>
<name>L0AV18_THEEQ</name>
<keyword evidence="2" id="KW-1185">Reference proteome</keyword>
<dbReference type="eggNOG" id="ENOG502TNBD">
    <property type="taxonomic scope" value="Eukaryota"/>
</dbReference>
<dbReference type="RefSeq" id="XP_004829113.1">
    <property type="nucleotide sequence ID" value="XM_004829056.1"/>
</dbReference>
<dbReference type="Proteomes" id="UP000031512">
    <property type="component" value="Chromosome 1"/>
</dbReference>
<dbReference type="OrthoDB" id="10408332at2759"/>
<reference evidence="1 2" key="1">
    <citation type="journal article" date="2012" name="BMC Genomics">
        <title>Comparative genomic analysis and phylogenetic position of Theileria equi.</title>
        <authorList>
            <person name="Kappmeyer L.S."/>
            <person name="Thiagarajan M."/>
            <person name="Herndon D.R."/>
            <person name="Ramsay J.D."/>
            <person name="Caler E."/>
            <person name="Djikeng A."/>
            <person name="Gillespie J.J."/>
            <person name="Lau A.O."/>
            <person name="Roalson E.H."/>
            <person name="Silva J.C."/>
            <person name="Silva M.G."/>
            <person name="Suarez C.E."/>
            <person name="Ueti M.W."/>
            <person name="Nene V.M."/>
            <person name="Mealey R.H."/>
            <person name="Knowles D.P."/>
            <person name="Brayton K.A."/>
        </authorList>
    </citation>
    <scope>NUCLEOTIDE SEQUENCE [LARGE SCALE GENOMIC DNA]</scope>
    <source>
        <strain evidence="1 2">WA</strain>
    </source>
</reference>
<sequence>MATGCLIGHARQLWQVYRPALSHFNGYSIINRLYYDINVVSGVRRFSKETANNDVDFVALAKELLRDDVPERIAKEALEECKRKMRVRQANLLKPRMIYEGPVNINYWIRKKGGGARR</sequence>
<evidence type="ECO:0000313" key="2">
    <source>
        <dbReference type="Proteomes" id="UP000031512"/>
    </source>
</evidence>
<dbReference type="EMBL" id="CP001669">
    <property type="protein sequence ID" value="AFZ79447.1"/>
    <property type="molecule type" value="Genomic_DNA"/>
</dbReference>
<dbReference type="AlphaFoldDB" id="L0AV18"/>
<evidence type="ECO:0000313" key="1">
    <source>
        <dbReference type="EMBL" id="AFZ79447.1"/>
    </source>
</evidence>
<protein>
    <submittedName>
        <fullName evidence="1">Uncharacterized protein</fullName>
    </submittedName>
</protein>
<dbReference type="VEuPathDB" id="PiroplasmaDB:BEWA_022950"/>
<dbReference type="KEGG" id="beq:BEWA_022950"/>
<organism evidence="1 2">
    <name type="scientific">Theileria equi strain WA</name>
    <dbReference type="NCBI Taxonomy" id="1537102"/>
    <lineage>
        <taxon>Eukaryota</taxon>
        <taxon>Sar</taxon>
        <taxon>Alveolata</taxon>
        <taxon>Apicomplexa</taxon>
        <taxon>Aconoidasida</taxon>
        <taxon>Piroplasmida</taxon>
        <taxon>Theileriidae</taxon>
        <taxon>Theileria</taxon>
    </lineage>
</organism>
<proteinExistence type="predicted"/>
<gene>
    <name evidence="1" type="ORF">BEWA_022950</name>
</gene>
<dbReference type="GeneID" id="15806109"/>